<dbReference type="STRING" id="1754192.A0A1Y1XJJ8"/>
<dbReference type="GO" id="GO:0015038">
    <property type="term" value="F:glutathione disulfide oxidoreductase activity"/>
    <property type="evidence" value="ECO:0007669"/>
    <property type="project" value="EnsemblFungi"/>
</dbReference>
<sequence>MLVKEFVNNLIKNENVLVFSKTFCPYCSATKKLLRNLNCPFKLVELDTFRKGKEIQNYLYDITKQKTVPSTFINGKHIGGNDKLQAMYKKGELLPLIKPYINKPESKL</sequence>
<dbReference type="AlphaFoldDB" id="A0A1Y1XJJ8"/>
<dbReference type="PROSITE" id="PS51354">
    <property type="entry name" value="GLUTAREDOXIN_2"/>
    <property type="match status" value="1"/>
</dbReference>
<dbReference type="EMBL" id="MCFG01000028">
    <property type="protein sequence ID" value="ORX85920.1"/>
    <property type="molecule type" value="Genomic_DNA"/>
</dbReference>
<evidence type="ECO:0000313" key="7">
    <source>
        <dbReference type="Proteomes" id="UP000193944"/>
    </source>
</evidence>
<dbReference type="InterPro" id="IPR036249">
    <property type="entry name" value="Thioredoxin-like_sf"/>
</dbReference>
<dbReference type="CDD" id="cd03419">
    <property type="entry name" value="GRX_GRXh_1_2_like"/>
    <property type="match status" value="1"/>
</dbReference>
<dbReference type="OrthoDB" id="418495at2759"/>
<protein>
    <submittedName>
        <fullName evidence="6">Glutaredoxin-1</fullName>
    </submittedName>
</protein>
<feature type="domain" description="Glutaredoxin" evidence="5">
    <location>
        <begin position="16"/>
        <end position="78"/>
    </location>
</feature>
<dbReference type="PANTHER" id="PTHR45694:SF18">
    <property type="entry name" value="GLUTAREDOXIN-1-RELATED"/>
    <property type="match status" value="1"/>
</dbReference>
<evidence type="ECO:0000256" key="1">
    <source>
        <dbReference type="ARBA" id="ARBA00022448"/>
    </source>
</evidence>
<dbReference type="GO" id="GO:0004602">
    <property type="term" value="F:glutathione peroxidase activity"/>
    <property type="evidence" value="ECO:0007669"/>
    <property type="project" value="UniProtKB-ARBA"/>
</dbReference>
<dbReference type="FunFam" id="3.40.30.10:FF:000026">
    <property type="entry name" value="Glutaredoxin 2"/>
    <property type="match status" value="1"/>
</dbReference>
<keyword evidence="1" id="KW-0813">Transport</keyword>
<dbReference type="InterPro" id="IPR011767">
    <property type="entry name" value="GLR_AS"/>
</dbReference>
<dbReference type="Proteomes" id="UP000193944">
    <property type="component" value="Unassembled WGS sequence"/>
</dbReference>
<dbReference type="InterPro" id="IPR002109">
    <property type="entry name" value="Glutaredoxin"/>
</dbReference>
<comment type="caution">
    <text evidence="6">The sequence shown here is derived from an EMBL/GenBank/DDBJ whole genome shotgun (WGS) entry which is preliminary data.</text>
</comment>
<evidence type="ECO:0000256" key="2">
    <source>
        <dbReference type="ARBA" id="ARBA00022982"/>
    </source>
</evidence>
<organism evidence="6 7">
    <name type="scientific">Anaeromyces robustus</name>
    <dbReference type="NCBI Taxonomy" id="1754192"/>
    <lineage>
        <taxon>Eukaryota</taxon>
        <taxon>Fungi</taxon>
        <taxon>Fungi incertae sedis</taxon>
        <taxon>Chytridiomycota</taxon>
        <taxon>Chytridiomycota incertae sedis</taxon>
        <taxon>Neocallimastigomycetes</taxon>
        <taxon>Neocallimastigales</taxon>
        <taxon>Neocallimastigaceae</taxon>
        <taxon>Anaeromyces</taxon>
    </lineage>
</organism>
<keyword evidence="3" id="KW-1015">Disulfide bond</keyword>
<keyword evidence="2" id="KW-0249">Electron transport</keyword>
<evidence type="ECO:0000256" key="3">
    <source>
        <dbReference type="ARBA" id="ARBA00023157"/>
    </source>
</evidence>
<dbReference type="SUPFAM" id="SSF52833">
    <property type="entry name" value="Thioredoxin-like"/>
    <property type="match status" value="1"/>
</dbReference>
<dbReference type="PRINTS" id="PR00160">
    <property type="entry name" value="GLUTAREDOXIN"/>
</dbReference>
<keyword evidence="4" id="KW-0676">Redox-active center</keyword>
<reference evidence="6 7" key="2">
    <citation type="submission" date="2016-08" db="EMBL/GenBank/DDBJ databases">
        <title>Pervasive Adenine N6-methylation of Active Genes in Fungi.</title>
        <authorList>
            <consortium name="DOE Joint Genome Institute"/>
            <person name="Mondo S.J."/>
            <person name="Dannebaum R.O."/>
            <person name="Kuo R.C."/>
            <person name="Labutti K."/>
            <person name="Haridas S."/>
            <person name="Kuo A."/>
            <person name="Salamov A."/>
            <person name="Ahrendt S.R."/>
            <person name="Lipzen A."/>
            <person name="Sullivan W."/>
            <person name="Andreopoulos W.B."/>
            <person name="Clum A."/>
            <person name="Lindquist E."/>
            <person name="Daum C."/>
            <person name="Ramamoorthy G.K."/>
            <person name="Gryganskyi A."/>
            <person name="Culley D."/>
            <person name="Magnuson J.K."/>
            <person name="James T.Y."/>
            <person name="O'Malley M.A."/>
            <person name="Stajich J.E."/>
            <person name="Spatafora J.W."/>
            <person name="Visel A."/>
            <person name="Grigoriev I.V."/>
        </authorList>
    </citation>
    <scope>NUCLEOTIDE SEQUENCE [LARGE SCALE GENOMIC DNA]</scope>
    <source>
        <strain evidence="6 7">S4</strain>
    </source>
</reference>
<dbReference type="InterPro" id="IPR011899">
    <property type="entry name" value="Glutaredoxin_euk/vir"/>
</dbReference>
<keyword evidence="7" id="KW-1185">Reference proteome</keyword>
<name>A0A1Y1XJJ8_9FUNG</name>
<dbReference type="Gene3D" id="3.40.30.10">
    <property type="entry name" value="Glutaredoxin"/>
    <property type="match status" value="1"/>
</dbReference>
<dbReference type="GO" id="GO:0034599">
    <property type="term" value="P:cellular response to oxidative stress"/>
    <property type="evidence" value="ECO:0007669"/>
    <property type="project" value="TreeGrafter"/>
</dbReference>
<dbReference type="Pfam" id="PF00462">
    <property type="entry name" value="Glutaredoxin"/>
    <property type="match status" value="1"/>
</dbReference>
<evidence type="ECO:0000259" key="5">
    <source>
        <dbReference type="Pfam" id="PF00462"/>
    </source>
</evidence>
<accession>A0A1Y1XJJ8</accession>
<dbReference type="NCBIfam" id="TIGR02180">
    <property type="entry name" value="GRX_euk"/>
    <property type="match status" value="1"/>
</dbReference>
<gene>
    <name evidence="6" type="ORF">BCR32DRAFT_325223</name>
</gene>
<evidence type="ECO:0000313" key="6">
    <source>
        <dbReference type="EMBL" id="ORX85920.1"/>
    </source>
</evidence>
<evidence type="ECO:0000256" key="4">
    <source>
        <dbReference type="ARBA" id="ARBA00023284"/>
    </source>
</evidence>
<dbReference type="GO" id="GO:0005829">
    <property type="term" value="C:cytosol"/>
    <property type="evidence" value="ECO:0007669"/>
    <property type="project" value="EnsemblFungi"/>
</dbReference>
<dbReference type="PROSITE" id="PS00195">
    <property type="entry name" value="GLUTAREDOXIN_1"/>
    <property type="match status" value="1"/>
</dbReference>
<dbReference type="PANTHER" id="PTHR45694">
    <property type="entry name" value="GLUTAREDOXIN 2"/>
    <property type="match status" value="1"/>
</dbReference>
<proteinExistence type="predicted"/>
<reference evidence="6 7" key="1">
    <citation type="submission" date="2016-08" db="EMBL/GenBank/DDBJ databases">
        <title>A Parts List for Fungal Cellulosomes Revealed by Comparative Genomics.</title>
        <authorList>
            <consortium name="DOE Joint Genome Institute"/>
            <person name="Haitjema C.H."/>
            <person name="Gilmore S.P."/>
            <person name="Henske J.K."/>
            <person name="Solomon K.V."/>
            <person name="De Groot R."/>
            <person name="Kuo A."/>
            <person name="Mondo S.J."/>
            <person name="Salamov A.A."/>
            <person name="Labutti K."/>
            <person name="Zhao Z."/>
            <person name="Chiniquy J."/>
            <person name="Barry K."/>
            <person name="Brewer H.M."/>
            <person name="Purvine S.O."/>
            <person name="Wright A.T."/>
            <person name="Boxma B."/>
            <person name="Van Alen T."/>
            <person name="Hackstein J.H."/>
            <person name="Baker S.E."/>
            <person name="Grigoriev I.V."/>
            <person name="O'Malley M.A."/>
        </authorList>
    </citation>
    <scope>NUCLEOTIDE SEQUENCE [LARGE SCALE GENOMIC DNA]</scope>
    <source>
        <strain evidence="6 7">S4</strain>
    </source>
</reference>
<dbReference type="InterPro" id="IPR014025">
    <property type="entry name" value="Glutaredoxin_subgr"/>
</dbReference>